<dbReference type="GO" id="GO:0008422">
    <property type="term" value="F:beta-glucosidase activity"/>
    <property type="evidence" value="ECO:0007669"/>
    <property type="project" value="UniProtKB-EC"/>
</dbReference>
<feature type="domain" description="Glycoside hydrolase family 3 C-terminal" evidence="8">
    <location>
        <begin position="486"/>
        <end position="725"/>
    </location>
</feature>
<dbReference type="GO" id="GO:0009251">
    <property type="term" value="P:glucan catabolic process"/>
    <property type="evidence" value="ECO:0007669"/>
    <property type="project" value="TreeGrafter"/>
</dbReference>
<evidence type="ECO:0000256" key="2">
    <source>
        <dbReference type="ARBA" id="ARBA00005336"/>
    </source>
</evidence>
<dbReference type="InterPro" id="IPR017853">
    <property type="entry name" value="GH"/>
</dbReference>
<accession>A7Y421</accession>
<dbReference type="Gene3D" id="3.20.20.300">
    <property type="entry name" value="Glycoside hydrolase, family 3, N-terminal domain"/>
    <property type="match status" value="1"/>
</dbReference>
<keyword evidence="4" id="KW-0732">Signal</keyword>
<dbReference type="CAZy" id="GH3">
    <property type="family name" value="Glycoside Hydrolase Family 3"/>
</dbReference>
<proteinExistence type="inferred from homology"/>
<evidence type="ECO:0000256" key="3">
    <source>
        <dbReference type="ARBA" id="ARBA00012744"/>
    </source>
</evidence>
<comment type="similarity">
    <text evidence="2">Belongs to the glycosyl hydrolase 3 family.</text>
</comment>
<name>A7Y421_9ZZZZ</name>
<evidence type="ECO:0000256" key="6">
    <source>
        <dbReference type="ARBA" id="ARBA00023295"/>
    </source>
</evidence>
<evidence type="ECO:0000259" key="7">
    <source>
        <dbReference type="Pfam" id="PF00933"/>
    </source>
</evidence>
<dbReference type="Pfam" id="PF00933">
    <property type="entry name" value="Glyco_hydro_3"/>
    <property type="match status" value="1"/>
</dbReference>
<protein>
    <recommendedName>
        <fullName evidence="3">beta-glucosidase</fullName>
        <ecNumber evidence="3">3.2.1.21</ecNumber>
    </recommendedName>
</protein>
<dbReference type="InterPro" id="IPR001764">
    <property type="entry name" value="Glyco_hydro_3_N"/>
</dbReference>
<dbReference type="AlphaFoldDB" id="A7Y421"/>
<dbReference type="SUPFAM" id="SSF52279">
    <property type="entry name" value="Beta-D-glucan exohydrolase, C-terminal domain"/>
    <property type="match status" value="1"/>
</dbReference>
<evidence type="ECO:0000259" key="8">
    <source>
        <dbReference type="Pfam" id="PF01915"/>
    </source>
</evidence>
<dbReference type="InterPro" id="IPR036881">
    <property type="entry name" value="Glyco_hydro_3_C_sf"/>
</dbReference>
<dbReference type="Gene3D" id="3.40.50.1700">
    <property type="entry name" value="Glycoside hydrolase family 3 C-terminal domain"/>
    <property type="match status" value="1"/>
</dbReference>
<dbReference type="PANTHER" id="PTHR30620:SF16">
    <property type="entry name" value="LYSOSOMAL BETA GLUCOSIDASE"/>
    <property type="match status" value="1"/>
</dbReference>
<dbReference type="PANTHER" id="PTHR30620">
    <property type="entry name" value="PERIPLASMIC BETA-GLUCOSIDASE-RELATED"/>
    <property type="match status" value="1"/>
</dbReference>
<feature type="domain" description="Glycoside hydrolase family 3 N-terminal" evidence="7">
    <location>
        <begin position="176"/>
        <end position="443"/>
    </location>
</feature>
<evidence type="ECO:0000256" key="4">
    <source>
        <dbReference type="ARBA" id="ARBA00022729"/>
    </source>
</evidence>
<dbReference type="Pfam" id="PF01915">
    <property type="entry name" value="Glyco_hydro_3_C"/>
    <property type="match status" value="1"/>
</dbReference>
<dbReference type="InterPro" id="IPR002772">
    <property type="entry name" value="Glyco_hydro_3_C"/>
</dbReference>
<dbReference type="PRINTS" id="PR00133">
    <property type="entry name" value="GLHYDRLASE3"/>
</dbReference>
<dbReference type="InterPro" id="IPR051915">
    <property type="entry name" value="Cellulose_Degrad_GH3"/>
</dbReference>
<dbReference type="SUPFAM" id="SSF51445">
    <property type="entry name" value="(Trans)glycosidases"/>
    <property type="match status" value="1"/>
</dbReference>
<evidence type="ECO:0000256" key="1">
    <source>
        <dbReference type="ARBA" id="ARBA00000448"/>
    </source>
</evidence>
<dbReference type="InterPro" id="IPR036962">
    <property type="entry name" value="Glyco_hydro_3_N_sf"/>
</dbReference>
<reference evidence="9" key="1">
    <citation type="submission" date="2007-07" db="EMBL/GenBank/DDBJ databases">
        <title>Cloning and expression of a novel beta-glucosidase gene umcel3G from the metagenome of buffalo rumen and characterization of the translated product.</title>
        <authorList>
            <person name="Guo H."/>
            <person name="Feng Y."/>
            <person name="Mo X.C."/>
            <person name="Duan C.J."/>
            <person name="Tang J.L."/>
            <person name="Feng J.X."/>
        </authorList>
    </citation>
    <scope>NUCLEOTIDE SEQUENCE</scope>
</reference>
<evidence type="ECO:0000256" key="5">
    <source>
        <dbReference type="ARBA" id="ARBA00022801"/>
    </source>
</evidence>
<dbReference type="EC" id="3.2.1.21" evidence="3"/>
<comment type="catalytic activity">
    <reaction evidence="1">
        <text>Hydrolysis of terminal, non-reducing beta-D-glucosyl residues with release of beta-D-glucose.</text>
        <dbReference type="EC" id="3.2.1.21"/>
    </reaction>
</comment>
<evidence type="ECO:0000313" key="9">
    <source>
        <dbReference type="EMBL" id="ABU68675.1"/>
    </source>
</evidence>
<organism evidence="9">
    <name type="scientific">uncultured microorganism</name>
    <dbReference type="NCBI Taxonomy" id="358574"/>
    <lineage>
        <taxon>unclassified sequences</taxon>
        <taxon>environmental samples</taxon>
    </lineage>
</organism>
<dbReference type="PROSITE" id="PS51257">
    <property type="entry name" value="PROKAR_LIPOPROTEIN"/>
    <property type="match status" value="1"/>
</dbReference>
<keyword evidence="5 9" id="KW-0378">Hydrolase</keyword>
<keyword evidence="6 9" id="KW-0326">Glycosidase</keyword>
<sequence length="740" mass="80998">MKRLIPFCALVLLAACGPRWTETEADGYRLITQRNGATLGVTSAPLLDLNGHIFKDLNRNGRVDPYEDWRLPALTRAQDLAAQLSIEEIAGLMLYSAHQSVPTPEITERQKKFLEEDNLRAVLVTTVGSPEIAARWNNNVQAFVEALGHGIPANNSSDPRNECSATAEFNLGSGGQISLWPTPLGLAATFDPALVEQFGRIASAEYRALGIATALSPQIDLATEPRWSRFNGTFGEDPELDVALARAYVDGFQTTEDAPDGWGAQSVNAMVKHWPSGGPEEGGRDAHFNYGKYAVYPGGNFATHLRPFTEGAFRLDGGTKSASAVMPYYTISYGVDPSGKNAGNSYNEYIIGDLLRGEYGFDGVVCTDWGITADNAAVSSFDGKCWGMEELSVAERHYAVIKAGVDQFGGNNDKGPVLEAYKMWVAEFGEESARARFEQSAVRLLMNSFRTGLFENPYTDPAAAAAVVGNPEYMEAGFQAQRKSIVMLKNHGGVLPNDSARVYVPQRLYPQTPGMFGLSMGPAAHWDYPIDKELVGKYFQWTEDPEAADFALVMIQEPFPGAGYDVNDRKRGGNGYVPISLQYRPYKAEYARPVSIAGGDPKETFTNRSYRGKKVTTYNESDLDLVIETKRRMGDKPVVVVIGVSRPLVLAELEPYADAILLTFGVQNQAVLDILSGAAEPSGLLPMQLPADMRTVEEQAEDVPRDMRVYVDADGHAYDFAYGLGWDGVINDARVSIYRR</sequence>
<dbReference type="EMBL" id="EU118293">
    <property type="protein sequence ID" value="ABU68675.1"/>
    <property type="molecule type" value="Genomic_DNA"/>
</dbReference>